<organism evidence="1">
    <name type="scientific">marine sediment metagenome</name>
    <dbReference type="NCBI Taxonomy" id="412755"/>
    <lineage>
        <taxon>unclassified sequences</taxon>
        <taxon>metagenomes</taxon>
        <taxon>ecological metagenomes</taxon>
    </lineage>
</organism>
<name>X1EKB3_9ZZZZ</name>
<protein>
    <submittedName>
        <fullName evidence="1">Uncharacterized protein</fullName>
    </submittedName>
</protein>
<reference evidence="1" key="1">
    <citation type="journal article" date="2014" name="Front. Microbiol.">
        <title>High frequency of phylogenetically diverse reductive dehalogenase-homologous genes in deep subseafloor sedimentary metagenomes.</title>
        <authorList>
            <person name="Kawai M."/>
            <person name="Futagami T."/>
            <person name="Toyoda A."/>
            <person name="Takaki Y."/>
            <person name="Nishi S."/>
            <person name="Hori S."/>
            <person name="Arai W."/>
            <person name="Tsubouchi T."/>
            <person name="Morono Y."/>
            <person name="Uchiyama I."/>
            <person name="Ito T."/>
            <person name="Fujiyama A."/>
            <person name="Inagaki F."/>
            <person name="Takami H."/>
        </authorList>
    </citation>
    <scope>NUCLEOTIDE SEQUENCE</scope>
    <source>
        <strain evidence="1">Expedition CK06-06</strain>
    </source>
</reference>
<evidence type="ECO:0000313" key="1">
    <source>
        <dbReference type="EMBL" id="GAH09083.1"/>
    </source>
</evidence>
<gene>
    <name evidence="1" type="ORF">S01H4_62818</name>
</gene>
<accession>X1EKB3</accession>
<dbReference type="AlphaFoldDB" id="X1EKB3"/>
<proteinExistence type="predicted"/>
<comment type="caution">
    <text evidence="1">The sequence shown here is derived from an EMBL/GenBank/DDBJ whole genome shotgun (WGS) entry which is preliminary data.</text>
</comment>
<sequence length="89" mass="10611">MGAGKRFERKHYPPHSCWRCGKTTTRYALCDPCYRNPPQGEERGWGDYTEFIDLLQRYQDAAQKRIKAKVKHWSRKDHDQEKLKTILEG</sequence>
<dbReference type="EMBL" id="BART01037590">
    <property type="protein sequence ID" value="GAH09083.1"/>
    <property type="molecule type" value="Genomic_DNA"/>
</dbReference>